<dbReference type="RefSeq" id="WP_311559559.1">
    <property type="nucleotide sequence ID" value="NZ_JAVREJ010000025.1"/>
</dbReference>
<keyword evidence="6" id="KW-1133">Transmembrane helix</keyword>
<evidence type="ECO:0000256" key="2">
    <source>
        <dbReference type="ARBA" id="ARBA00012438"/>
    </source>
</evidence>
<comment type="catalytic activity">
    <reaction evidence="1">
        <text>ATP + protein L-histidine = ADP + protein N-phospho-L-histidine.</text>
        <dbReference type="EC" id="2.7.13.3"/>
    </reaction>
</comment>
<evidence type="ECO:0000256" key="3">
    <source>
        <dbReference type="ARBA" id="ARBA00022679"/>
    </source>
</evidence>
<dbReference type="InterPro" id="IPR050482">
    <property type="entry name" value="Sensor_HK_TwoCompSys"/>
</dbReference>
<name>A0ABU2NGF4_9PSEU</name>
<feature type="transmembrane region" description="Helical" evidence="6">
    <location>
        <begin position="78"/>
        <end position="101"/>
    </location>
</feature>
<feature type="transmembrane region" description="Helical" evidence="6">
    <location>
        <begin position="152"/>
        <end position="174"/>
    </location>
</feature>
<feature type="transmembrane region" description="Helical" evidence="6">
    <location>
        <begin position="25"/>
        <end position="47"/>
    </location>
</feature>
<feature type="transmembrane region" description="Helical" evidence="6">
    <location>
        <begin position="218"/>
        <end position="239"/>
    </location>
</feature>
<dbReference type="Gene3D" id="3.30.565.10">
    <property type="entry name" value="Histidine kinase-like ATPase, C-terminal domain"/>
    <property type="match status" value="1"/>
</dbReference>
<reference evidence="9" key="1">
    <citation type="submission" date="2023-07" db="EMBL/GenBank/DDBJ databases">
        <title>30 novel species of actinomycetes from the DSMZ collection.</title>
        <authorList>
            <person name="Nouioui I."/>
        </authorList>
    </citation>
    <scope>NUCLEOTIDE SEQUENCE [LARGE SCALE GENOMIC DNA]</scope>
    <source>
        <strain evidence="9">DSM 45834</strain>
    </source>
</reference>
<dbReference type="PANTHER" id="PTHR24421:SF10">
    <property type="entry name" value="NITRATE_NITRITE SENSOR PROTEIN NARQ"/>
    <property type="match status" value="1"/>
</dbReference>
<dbReference type="InterPro" id="IPR003594">
    <property type="entry name" value="HATPase_dom"/>
</dbReference>
<dbReference type="PANTHER" id="PTHR24421">
    <property type="entry name" value="NITRATE/NITRITE SENSOR PROTEIN NARX-RELATED"/>
    <property type="match status" value="1"/>
</dbReference>
<dbReference type="CDD" id="cd16917">
    <property type="entry name" value="HATPase_UhpB-NarQ-NarX-like"/>
    <property type="match status" value="1"/>
</dbReference>
<evidence type="ECO:0000256" key="6">
    <source>
        <dbReference type="SAM" id="Phobius"/>
    </source>
</evidence>
<dbReference type="Proteomes" id="UP001183202">
    <property type="component" value="Unassembled WGS sequence"/>
</dbReference>
<evidence type="ECO:0000256" key="1">
    <source>
        <dbReference type="ARBA" id="ARBA00000085"/>
    </source>
</evidence>
<sequence length="565" mass="59457">MLFLLLCAGVVGVEAALLVGSPRGPYWLLVALPLTGLFYAVVGAFAWTRRPSSGMGPLFCFGAVTWLAAGLGDTSVPALIAVGLVVATVPIAVVLHALLAFPSGRVTTRSGRFLTAAGYVYTTVLVTSQYLVTPQPPPYDPLFVADRPDIRAVLTPVVVAAAVALVLATAVVLVRRLVTGTPHTRRTLGPVYSYGAFALVGVWGVVHLLFLLGVPAPVLPLVQIILLAGVPVAFVAGVLRGGFARTLELQELATALGREPTGRGGLGRALAGTLGDPSLRLLFRVVRDPAPAADEWVDDAGSLVGPPDPSRRRVPVELGDRTVGAVDYDSTLFPDDAQVRAACGVVALAVDHERLTVELLAGREQLRESRLRLVESGDRERRRLAQDLHDRLQSRLVLLAITAGGPDGCEAVRRGIDEAIDELRRIVHGVMPALLLERGLGAAVRDLAARSPLPVDLEIDLGIGFGVEVVERVPEPVESTAYLVVAEALTNTVKHAAAQRVAIRLDRNDGRLRLRIDDDGVGGAAPAGAGLQGTIDRVTALEGSVRLDSPPGCGTRLTVEIPCAS</sequence>
<feature type="transmembrane region" description="Helical" evidence="6">
    <location>
        <begin position="194"/>
        <end position="212"/>
    </location>
</feature>
<evidence type="ECO:0000259" key="7">
    <source>
        <dbReference type="Pfam" id="PF02518"/>
    </source>
</evidence>
<feature type="transmembrane region" description="Helical" evidence="6">
    <location>
        <begin position="113"/>
        <end position="132"/>
    </location>
</feature>
<dbReference type="EC" id="2.7.13.3" evidence="2"/>
<evidence type="ECO:0000313" key="9">
    <source>
        <dbReference type="Proteomes" id="UP001183202"/>
    </source>
</evidence>
<feature type="domain" description="Histidine kinase/HSP90-like ATPase" evidence="7">
    <location>
        <begin position="479"/>
        <end position="563"/>
    </location>
</feature>
<dbReference type="SUPFAM" id="SSF55874">
    <property type="entry name" value="ATPase domain of HSP90 chaperone/DNA topoisomerase II/histidine kinase"/>
    <property type="match status" value="1"/>
</dbReference>
<proteinExistence type="predicted"/>
<evidence type="ECO:0000256" key="5">
    <source>
        <dbReference type="ARBA" id="ARBA00023012"/>
    </source>
</evidence>
<dbReference type="EMBL" id="JAVREJ010000025">
    <property type="protein sequence ID" value="MDT0353045.1"/>
    <property type="molecule type" value="Genomic_DNA"/>
</dbReference>
<keyword evidence="6" id="KW-0812">Transmembrane</keyword>
<evidence type="ECO:0000313" key="8">
    <source>
        <dbReference type="EMBL" id="MDT0353045.1"/>
    </source>
</evidence>
<dbReference type="Pfam" id="PF02518">
    <property type="entry name" value="HATPase_c"/>
    <property type="match status" value="1"/>
</dbReference>
<dbReference type="InterPro" id="IPR036890">
    <property type="entry name" value="HATPase_C_sf"/>
</dbReference>
<keyword evidence="6" id="KW-0472">Membrane</keyword>
<organism evidence="8 9">
    <name type="scientific">Pseudonocardia charpentierae</name>
    <dbReference type="NCBI Taxonomy" id="3075545"/>
    <lineage>
        <taxon>Bacteria</taxon>
        <taxon>Bacillati</taxon>
        <taxon>Actinomycetota</taxon>
        <taxon>Actinomycetes</taxon>
        <taxon>Pseudonocardiales</taxon>
        <taxon>Pseudonocardiaceae</taxon>
        <taxon>Pseudonocardia</taxon>
    </lineage>
</organism>
<accession>A0ABU2NGF4</accession>
<protein>
    <recommendedName>
        <fullName evidence="2">histidine kinase</fullName>
        <ecNumber evidence="2">2.7.13.3</ecNumber>
    </recommendedName>
</protein>
<comment type="caution">
    <text evidence="8">The sequence shown here is derived from an EMBL/GenBank/DDBJ whole genome shotgun (WGS) entry which is preliminary data.</text>
</comment>
<evidence type="ECO:0000256" key="4">
    <source>
        <dbReference type="ARBA" id="ARBA00022777"/>
    </source>
</evidence>
<gene>
    <name evidence="8" type="ORF">RM445_26375</name>
</gene>
<keyword evidence="4" id="KW-0418">Kinase</keyword>
<feature type="transmembrane region" description="Helical" evidence="6">
    <location>
        <begin position="54"/>
        <end position="72"/>
    </location>
</feature>
<keyword evidence="9" id="KW-1185">Reference proteome</keyword>
<keyword evidence="3" id="KW-0808">Transferase</keyword>
<keyword evidence="5" id="KW-0902">Two-component regulatory system</keyword>